<organism evidence="1 2">
    <name type="scientific">Actinomadura luzonensis</name>
    <dbReference type="NCBI Taxonomy" id="2805427"/>
    <lineage>
        <taxon>Bacteria</taxon>
        <taxon>Bacillati</taxon>
        <taxon>Actinomycetota</taxon>
        <taxon>Actinomycetes</taxon>
        <taxon>Streptosporangiales</taxon>
        <taxon>Thermomonosporaceae</taxon>
        <taxon>Actinomadura</taxon>
    </lineage>
</organism>
<keyword evidence="2" id="KW-1185">Reference proteome</keyword>
<dbReference type="EMBL" id="JAKRKC020000003">
    <property type="protein sequence ID" value="MCK2221289.1"/>
    <property type="molecule type" value="Genomic_DNA"/>
</dbReference>
<proteinExistence type="predicted"/>
<sequence length="257" mass="27476">MSVYKEFSMAAAFTATAAAFMIRSPWAFYVATGIGTMISDPEGMEESAKQWRTSDRGGLTDELDELDTQLAGLRTQLQEKGTWEGESFKAFDAVHTSYKDSLKQLKEVRNSTGDGVESTAGFYKVSVYACNAIALGMMAFGIWKLVSKANPVTAAVAEGSDPVVGRTFLTAAKQVLRKQVMVAGGLTFALYSAVQASEMSGKIFPSLKAIPTEMSSLQSGKGMPFTQDGMTYDENAGSLMPKMDESANPYGGGSFGT</sequence>
<reference evidence="1 2" key="1">
    <citation type="submission" date="2022-04" db="EMBL/GenBank/DDBJ databases">
        <title>Genome draft of Actinomadura sp. ATCC 31491.</title>
        <authorList>
            <person name="Shi X."/>
            <person name="Du Y."/>
        </authorList>
    </citation>
    <scope>NUCLEOTIDE SEQUENCE [LARGE SCALE GENOMIC DNA]</scope>
    <source>
        <strain evidence="1 2">ATCC 31491</strain>
    </source>
</reference>
<evidence type="ECO:0000313" key="1">
    <source>
        <dbReference type="EMBL" id="MCK2221289.1"/>
    </source>
</evidence>
<protein>
    <submittedName>
        <fullName evidence="1">WXG100 family type VII secretion target</fullName>
    </submittedName>
</protein>
<dbReference type="Proteomes" id="UP001317259">
    <property type="component" value="Unassembled WGS sequence"/>
</dbReference>
<evidence type="ECO:0000313" key="2">
    <source>
        <dbReference type="Proteomes" id="UP001317259"/>
    </source>
</evidence>
<accession>A0ABT0G9L4</accession>
<name>A0ABT0G9L4_9ACTN</name>
<dbReference type="RefSeq" id="WP_242373738.1">
    <property type="nucleotide sequence ID" value="NZ_JAKRKC020000003.1"/>
</dbReference>
<comment type="caution">
    <text evidence="1">The sequence shown here is derived from an EMBL/GenBank/DDBJ whole genome shotgun (WGS) entry which is preliminary data.</text>
</comment>
<gene>
    <name evidence="1" type="ORF">MF672_046925</name>
</gene>